<dbReference type="EMBL" id="FSQW01000001">
    <property type="protein sequence ID" value="SIN61317.1"/>
    <property type="molecule type" value="Genomic_DNA"/>
</dbReference>
<gene>
    <name evidence="1" type="ORF">SAMN02745824_0858</name>
</gene>
<dbReference type="RefSeq" id="WP_074203871.1">
    <property type="nucleotide sequence ID" value="NZ_FSQW01000001.1"/>
</dbReference>
<dbReference type="Gene3D" id="1.10.490.10">
    <property type="entry name" value="Globins"/>
    <property type="match status" value="1"/>
</dbReference>
<organism evidence="1 2">
    <name type="scientific">Parasphingorhabdus marina DSM 22363</name>
    <dbReference type="NCBI Taxonomy" id="1123272"/>
    <lineage>
        <taxon>Bacteria</taxon>
        <taxon>Pseudomonadati</taxon>
        <taxon>Pseudomonadota</taxon>
        <taxon>Alphaproteobacteria</taxon>
        <taxon>Sphingomonadales</taxon>
        <taxon>Sphingomonadaceae</taxon>
        <taxon>Parasphingorhabdus</taxon>
    </lineage>
</organism>
<dbReference type="InterPro" id="IPR009050">
    <property type="entry name" value="Globin-like_sf"/>
</dbReference>
<dbReference type="Proteomes" id="UP000185192">
    <property type="component" value="Unassembled WGS sequence"/>
</dbReference>
<dbReference type="GO" id="GO:0019825">
    <property type="term" value="F:oxygen binding"/>
    <property type="evidence" value="ECO:0007669"/>
    <property type="project" value="InterPro"/>
</dbReference>
<reference evidence="2" key="1">
    <citation type="submission" date="2016-11" db="EMBL/GenBank/DDBJ databases">
        <authorList>
            <person name="Varghese N."/>
            <person name="Submissions S."/>
        </authorList>
    </citation>
    <scope>NUCLEOTIDE SEQUENCE [LARGE SCALE GENOMIC DNA]</scope>
    <source>
        <strain evidence="2">DSM 22363</strain>
    </source>
</reference>
<sequence length="155" mass="17602">MTHPQTIAAREEKAVQAAALGITEDRISDLVEAFYIRVRSDEILGPIFNNRITEWPPHLARMKDFWISIAIEAGRFHGNPMVKHLAIPDIDQSHFTRWLLLFDETLPEVMPNAAACRFFSERAARIADSLLTGIAIHRDGLPDIPQNKEKHNVAR</sequence>
<dbReference type="CDD" id="cd08916">
    <property type="entry name" value="TrHb3_P"/>
    <property type="match status" value="1"/>
</dbReference>
<accession>A0A1N6CS54</accession>
<dbReference type="OrthoDB" id="25954at2"/>
<evidence type="ECO:0000313" key="1">
    <source>
        <dbReference type="EMBL" id="SIN61317.1"/>
    </source>
</evidence>
<dbReference type="InterPro" id="IPR012292">
    <property type="entry name" value="Globin/Proto"/>
</dbReference>
<dbReference type="GO" id="GO:0020037">
    <property type="term" value="F:heme binding"/>
    <property type="evidence" value="ECO:0007669"/>
    <property type="project" value="InterPro"/>
</dbReference>
<name>A0A1N6CS54_9SPHN</name>
<proteinExistence type="predicted"/>
<dbReference type="AlphaFoldDB" id="A0A1N6CS54"/>
<evidence type="ECO:0000313" key="2">
    <source>
        <dbReference type="Proteomes" id="UP000185192"/>
    </source>
</evidence>
<keyword evidence="2" id="KW-1185">Reference proteome</keyword>
<protein>
    <submittedName>
        <fullName evidence="1">Hemoglobin</fullName>
    </submittedName>
</protein>
<dbReference type="SUPFAM" id="SSF46458">
    <property type="entry name" value="Globin-like"/>
    <property type="match status" value="1"/>
</dbReference>
<dbReference type="STRING" id="1123272.SAMN02745824_0858"/>